<proteinExistence type="predicted"/>
<evidence type="ECO:0000256" key="4">
    <source>
        <dbReference type="ARBA" id="ARBA00047942"/>
    </source>
</evidence>
<evidence type="ECO:0000256" key="3">
    <source>
        <dbReference type="ARBA" id="ARBA00022679"/>
    </source>
</evidence>
<dbReference type="EC" id="2.1.1.72" evidence="1"/>
<sequence>MLAGGGVEINLYLRTFARFFTQQTSDSISADFSHAYCGKIIWNRISNELCFSYDEAGYYVLDSMFMITSPNGLMMKYLLATLNSSIAKHWIKNNAATLGNGIYGAKIYIEKLPIPKITESNRYLVDSIIALVEEILSLKACHAESSPCHSEVLAEESLGKEPQQTKRDISAFATQKPQYDKNNSTFDTTALESQIDKLVYKLYKLNDEEIKIIKIS</sequence>
<evidence type="ECO:0000259" key="5">
    <source>
        <dbReference type="Pfam" id="PF12950"/>
    </source>
</evidence>
<evidence type="ECO:0000256" key="2">
    <source>
        <dbReference type="ARBA" id="ARBA00022603"/>
    </source>
</evidence>
<dbReference type="PANTHER" id="PTHR33841">
    <property type="entry name" value="DNA METHYLTRANSFERASE YEEA-RELATED"/>
    <property type="match status" value="1"/>
</dbReference>
<accession>A0ABS7JLF8</accession>
<dbReference type="Proteomes" id="UP000700059">
    <property type="component" value="Unassembled WGS sequence"/>
</dbReference>
<protein>
    <recommendedName>
        <fullName evidence="1">site-specific DNA-methyltransferase (adenine-specific)</fullName>
        <ecNumber evidence="1">2.1.1.72</ecNumber>
    </recommendedName>
</protein>
<dbReference type="PANTHER" id="PTHR33841:SF1">
    <property type="entry name" value="DNA METHYLTRANSFERASE A"/>
    <property type="match status" value="1"/>
</dbReference>
<evidence type="ECO:0000313" key="6">
    <source>
        <dbReference type="EMBL" id="MBX7490222.1"/>
    </source>
</evidence>
<evidence type="ECO:0000256" key="1">
    <source>
        <dbReference type="ARBA" id="ARBA00011900"/>
    </source>
</evidence>
<feature type="domain" description="TaqI-like C-terminal specificity" evidence="5">
    <location>
        <begin position="32"/>
        <end position="114"/>
    </location>
</feature>
<dbReference type="InterPro" id="IPR050953">
    <property type="entry name" value="N4_N6_ade-DNA_methylase"/>
</dbReference>
<keyword evidence="7" id="KW-1185">Reference proteome</keyword>
<organism evidence="6 7">
    <name type="scientific">Helicobacter turcicus</name>
    <dbReference type="NCBI Taxonomy" id="2867412"/>
    <lineage>
        <taxon>Bacteria</taxon>
        <taxon>Pseudomonadati</taxon>
        <taxon>Campylobacterota</taxon>
        <taxon>Epsilonproteobacteria</taxon>
        <taxon>Campylobacterales</taxon>
        <taxon>Helicobacteraceae</taxon>
        <taxon>Helicobacter</taxon>
    </lineage>
</organism>
<comment type="catalytic activity">
    <reaction evidence="4">
        <text>a 2'-deoxyadenosine in DNA + S-adenosyl-L-methionine = an N(6)-methyl-2'-deoxyadenosine in DNA + S-adenosyl-L-homocysteine + H(+)</text>
        <dbReference type="Rhea" id="RHEA:15197"/>
        <dbReference type="Rhea" id="RHEA-COMP:12418"/>
        <dbReference type="Rhea" id="RHEA-COMP:12419"/>
        <dbReference type="ChEBI" id="CHEBI:15378"/>
        <dbReference type="ChEBI" id="CHEBI:57856"/>
        <dbReference type="ChEBI" id="CHEBI:59789"/>
        <dbReference type="ChEBI" id="CHEBI:90615"/>
        <dbReference type="ChEBI" id="CHEBI:90616"/>
        <dbReference type="EC" id="2.1.1.72"/>
    </reaction>
</comment>
<keyword evidence="3" id="KW-0808">Transferase</keyword>
<gene>
    <name evidence="6" type="ORF">K4G57_01850</name>
</gene>
<name>A0ABS7JLF8_9HELI</name>
<dbReference type="Pfam" id="PF12950">
    <property type="entry name" value="TaqI_C"/>
    <property type="match status" value="1"/>
</dbReference>
<keyword evidence="2" id="KW-0489">Methyltransferase</keyword>
<dbReference type="InterPro" id="IPR025931">
    <property type="entry name" value="TaqI_C"/>
</dbReference>
<dbReference type="EMBL" id="JAIGYQ010000002">
    <property type="protein sequence ID" value="MBX7490222.1"/>
    <property type="molecule type" value="Genomic_DNA"/>
</dbReference>
<reference evidence="6 7" key="1">
    <citation type="submission" date="2021-08" db="EMBL/GenBank/DDBJ databases">
        <title>Helicobacter spp. isolated from feces of Anatolian Ground Squirrel (Spermophilus xanthoprymnus) in Turkey.</title>
        <authorList>
            <person name="Aydin F."/>
            <person name="Abay S."/>
            <person name="Kayman T."/>
            <person name="Karakaya E."/>
            <person name="Saticioglu I.B."/>
        </authorList>
    </citation>
    <scope>NUCLEOTIDE SEQUENCE [LARGE SCALE GENOMIC DNA]</scope>
    <source>
        <strain evidence="6 7">Faydin-H70</strain>
    </source>
</reference>
<comment type="caution">
    <text evidence="6">The sequence shown here is derived from an EMBL/GenBank/DDBJ whole genome shotgun (WGS) entry which is preliminary data.</text>
</comment>
<evidence type="ECO:0000313" key="7">
    <source>
        <dbReference type="Proteomes" id="UP000700059"/>
    </source>
</evidence>